<dbReference type="Proteomes" id="UP000041254">
    <property type="component" value="Unassembled WGS sequence"/>
</dbReference>
<dbReference type="InParanoid" id="A0A0G4FQL8"/>
<dbReference type="EMBL" id="CDMY01000482">
    <property type="protein sequence ID" value="CEM16745.1"/>
    <property type="molecule type" value="Genomic_DNA"/>
</dbReference>
<dbReference type="AlphaFoldDB" id="A0A0G4FQL8"/>
<evidence type="ECO:0000313" key="1">
    <source>
        <dbReference type="EMBL" id="CEM16745.1"/>
    </source>
</evidence>
<organism evidence="1 2">
    <name type="scientific">Vitrella brassicaformis (strain CCMP3155)</name>
    <dbReference type="NCBI Taxonomy" id="1169540"/>
    <lineage>
        <taxon>Eukaryota</taxon>
        <taxon>Sar</taxon>
        <taxon>Alveolata</taxon>
        <taxon>Colpodellida</taxon>
        <taxon>Vitrellaceae</taxon>
        <taxon>Vitrella</taxon>
    </lineage>
</organism>
<evidence type="ECO:0000313" key="2">
    <source>
        <dbReference type="Proteomes" id="UP000041254"/>
    </source>
</evidence>
<reference evidence="1 2" key="1">
    <citation type="submission" date="2014-11" db="EMBL/GenBank/DDBJ databases">
        <authorList>
            <person name="Zhu J."/>
            <person name="Qi W."/>
            <person name="Song R."/>
        </authorList>
    </citation>
    <scope>NUCLEOTIDE SEQUENCE [LARGE SCALE GENOMIC DNA]</scope>
</reference>
<protein>
    <submittedName>
        <fullName evidence="1">Uncharacterized protein</fullName>
    </submittedName>
</protein>
<dbReference type="VEuPathDB" id="CryptoDB:Vbra_15990"/>
<proteinExistence type="predicted"/>
<accession>A0A0G4FQL8</accession>
<name>A0A0G4FQL8_VITBC</name>
<gene>
    <name evidence="1" type="ORF">Vbra_15990</name>
</gene>
<sequence>MMVVRTAEEERLRRVVRAGVYGRMAVLLGPLAYAEGPHKGQASRDSFSPRRLHVLEGVTLDDPPFASAAHSSTVEDQTSDGGVFGGPFTVIVARCRHHTR</sequence>
<keyword evidence="2" id="KW-1185">Reference proteome</keyword>